<evidence type="ECO:0000256" key="1">
    <source>
        <dbReference type="ARBA" id="ARBA00006484"/>
    </source>
</evidence>
<reference evidence="3 4" key="1">
    <citation type="submission" date="2015-10" db="EMBL/GenBank/DDBJ databases">
        <title>Mycobacterium gordonae draft genome assembly.</title>
        <authorList>
            <person name="Ustinova V."/>
            <person name="Smirnova T."/>
            <person name="Blagodatskikh K."/>
            <person name="Varlamov D."/>
            <person name="Larionova E."/>
            <person name="Chernousova L."/>
        </authorList>
    </citation>
    <scope>NUCLEOTIDE SEQUENCE [LARGE SCALE GENOMIC DNA]</scope>
    <source>
        <strain evidence="3 4">CTRI 14-8773</strain>
    </source>
</reference>
<dbReference type="PRINTS" id="PR00080">
    <property type="entry name" value="SDRFAMILY"/>
</dbReference>
<dbReference type="PRINTS" id="PR00081">
    <property type="entry name" value="GDHRDH"/>
</dbReference>
<name>A0A0Q2QDF4_MYCGO</name>
<dbReference type="InterPro" id="IPR002347">
    <property type="entry name" value="SDR_fam"/>
</dbReference>
<dbReference type="FunFam" id="3.40.50.720:FF:000084">
    <property type="entry name" value="Short-chain dehydrogenase reductase"/>
    <property type="match status" value="1"/>
</dbReference>
<comment type="similarity">
    <text evidence="1">Belongs to the short-chain dehydrogenases/reductases (SDR) family.</text>
</comment>
<accession>A0A0Q2QDF4</accession>
<dbReference type="AlphaFoldDB" id="A0A0Q2QDF4"/>
<dbReference type="Gene3D" id="3.40.50.720">
    <property type="entry name" value="NAD(P)-binding Rossmann-like Domain"/>
    <property type="match status" value="1"/>
</dbReference>
<gene>
    <name evidence="3" type="ORF">AO501_23780</name>
</gene>
<dbReference type="NCBIfam" id="NF005853">
    <property type="entry name" value="PRK07774.1"/>
    <property type="match status" value="1"/>
</dbReference>
<dbReference type="OrthoDB" id="4481821at2"/>
<dbReference type="EMBL" id="LKTM01000307">
    <property type="protein sequence ID" value="KQH77733.1"/>
    <property type="molecule type" value="Genomic_DNA"/>
</dbReference>
<evidence type="ECO:0000313" key="3">
    <source>
        <dbReference type="EMBL" id="KQH77733.1"/>
    </source>
</evidence>
<dbReference type="PANTHER" id="PTHR42760">
    <property type="entry name" value="SHORT-CHAIN DEHYDROGENASES/REDUCTASES FAMILY MEMBER"/>
    <property type="match status" value="1"/>
</dbReference>
<dbReference type="GO" id="GO:0006633">
    <property type="term" value="P:fatty acid biosynthetic process"/>
    <property type="evidence" value="ECO:0007669"/>
    <property type="project" value="TreeGrafter"/>
</dbReference>
<protein>
    <submittedName>
        <fullName evidence="3">Short-chain dehydrogenase</fullName>
    </submittedName>
</protein>
<dbReference type="Proteomes" id="UP000051677">
    <property type="component" value="Unassembled WGS sequence"/>
</dbReference>
<keyword evidence="2" id="KW-0560">Oxidoreductase</keyword>
<dbReference type="InterPro" id="IPR036291">
    <property type="entry name" value="NAD(P)-bd_dom_sf"/>
</dbReference>
<dbReference type="PANTHER" id="PTHR42760:SF133">
    <property type="entry name" value="3-OXOACYL-[ACYL-CARRIER-PROTEIN] REDUCTASE"/>
    <property type="match status" value="1"/>
</dbReference>
<proteinExistence type="inferred from homology"/>
<dbReference type="SUPFAM" id="SSF51735">
    <property type="entry name" value="NAD(P)-binding Rossmann-fold domains"/>
    <property type="match status" value="1"/>
</dbReference>
<sequence>MDLNQLFDLTGKVAVVTGGAGGIGEVYAEALCDVGAAVVIADINLDAAQRTADTLADKGFRSTAVHLDVTSAESAAQMASAAIAAFGGIDILINNAAVMTDLPPYGLSNMPVPDWDRVLAVNLRGPLLCTQAVVESMSGRGGGRIVNGLSAGAFMAGGIYGVSKYALHGLTCNLASELGSRGINVNGIAPGLVDNESAYVSLPKDSPIRDILGAQIPGKTSGPPADLVGTMLLLCSPAGDWINGQTISVDGGWIMRL</sequence>
<dbReference type="GO" id="GO:0048038">
    <property type="term" value="F:quinone binding"/>
    <property type="evidence" value="ECO:0007669"/>
    <property type="project" value="TreeGrafter"/>
</dbReference>
<comment type="caution">
    <text evidence="3">The sequence shown here is derived from an EMBL/GenBank/DDBJ whole genome shotgun (WGS) entry which is preliminary data.</text>
</comment>
<dbReference type="PROSITE" id="PS00061">
    <property type="entry name" value="ADH_SHORT"/>
    <property type="match status" value="1"/>
</dbReference>
<evidence type="ECO:0000256" key="2">
    <source>
        <dbReference type="ARBA" id="ARBA00023002"/>
    </source>
</evidence>
<dbReference type="STRING" id="1778.A9W97_02975"/>
<evidence type="ECO:0000313" key="4">
    <source>
        <dbReference type="Proteomes" id="UP000051677"/>
    </source>
</evidence>
<dbReference type="CDD" id="cd05233">
    <property type="entry name" value="SDR_c"/>
    <property type="match status" value="1"/>
</dbReference>
<dbReference type="GO" id="GO:0016616">
    <property type="term" value="F:oxidoreductase activity, acting on the CH-OH group of donors, NAD or NADP as acceptor"/>
    <property type="evidence" value="ECO:0007669"/>
    <property type="project" value="TreeGrafter"/>
</dbReference>
<dbReference type="InterPro" id="IPR020904">
    <property type="entry name" value="Sc_DH/Rdtase_CS"/>
</dbReference>
<organism evidence="3 4">
    <name type="scientific">Mycobacterium gordonae</name>
    <dbReference type="NCBI Taxonomy" id="1778"/>
    <lineage>
        <taxon>Bacteria</taxon>
        <taxon>Bacillati</taxon>
        <taxon>Actinomycetota</taxon>
        <taxon>Actinomycetes</taxon>
        <taxon>Mycobacteriales</taxon>
        <taxon>Mycobacteriaceae</taxon>
        <taxon>Mycobacterium</taxon>
    </lineage>
</organism>
<dbReference type="Pfam" id="PF13561">
    <property type="entry name" value="adh_short_C2"/>
    <property type="match status" value="1"/>
</dbReference>